<keyword evidence="3" id="KW-1185">Reference proteome</keyword>
<organism evidence="2 3">
    <name type="scientific">Metarhizium rileyi (strain RCEF 4871)</name>
    <name type="common">Nomuraea rileyi</name>
    <dbReference type="NCBI Taxonomy" id="1649241"/>
    <lineage>
        <taxon>Eukaryota</taxon>
        <taxon>Fungi</taxon>
        <taxon>Dikarya</taxon>
        <taxon>Ascomycota</taxon>
        <taxon>Pezizomycotina</taxon>
        <taxon>Sordariomycetes</taxon>
        <taxon>Hypocreomycetidae</taxon>
        <taxon>Hypocreales</taxon>
        <taxon>Clavicipitaceae</taxon>
        <taxon>Metarhizium</taxon>
    </lineage>
</organism>
<comment type="caution">
    <text evidence="2">The sequence shown here is derived from an EMBL/GenBank/DDBJ whole genome shotgun (WGS) entry which is preliminary data.</text>
</comment>
<dbReference type="AlphaFoldDB" id="A0A167EEJ8"/>
<reference evidence="2 3" key="1">
    <citation type="journal article" date="2016" name="Genome Biol. Evol.">
        <title>Divergent and convergent evolution of fungal pathogenicity.</title>
        <authorList>
            <person name="Shang Y."/>
            <person name="Xiao G."/>
            <person name="Zheng P."/>
            <person name="Cen K."/>
            <person name="Zhan S."/>
            <person name="Wang C."/>
        </authorList>
    </citation>
    <scope>NUCLEOTIDE SEQUENCE [LARGE SCALE GENOMIC DNA]</scope>
    <source>
        <strain evidence="2 3">RCEF 4871</strain>
    </source>
</reference>
<evidence type="ECO:0000313" key="3">
    <source>
        <dbReference type="Proteomes" id="UP000243498"/>
    </source>
</evidence>
<proteinExistence type="predicted"/>
<dbReference type="STRING" id="1081105.A0A167EEJ8"/>
<feature type="compositionally biased region" description="Basic and acidic residues" evidence="1">
    <location>
        <begin position="239"/>
        <end position="261"/>
    </location>
</feature>
<dbReference type="EMBL" id="AZHC01000011">
    <property type="protein sequence ID" value="OAA43787.1"/>
    <property type="molecule type" value="Genomic_DNA"/>
</dbReference>
<feature type="region of interest" description="Disordered" evidence="1">
    <location>
        <begin position="186"/>
        <end position="261"/>
    </location>
</feature>
<accession>A0A167EEJ8</accession>
<sequence>MAPKTSSNWNDAAFLHDLVVTFYEVGTEANVLTADMRKDIASHPTHSVYFCFKMPRQVMRWDERVHEDILLAVFNHVSFTNDQMAKIMDELRAREYTFTENALRCISALATHSAAVPLCSANAKHPHQSIMSRATTHKWDEKSHFALLLALLEIAKPSKDVLTQAAEHMKTQGFQTTYHGVNQHIQKLRRTQDSPEKSAKNGAVASTPTKSTPKRKARTSKGTPAKSAAAAESYEDDEINFKLESYEEDEHDSKRLKNEAE</sequence>
<evidence type="ECO:0000256" key="1">
    <source>
        <dbReference type="SAM" id="MobiDB-lite"/>
    </source>
</evidence>
<gene>
    <name evidence="2" type="ORF">NOR_04362</name>
</gene>
<name>A0A167EEJ8_METRR</name>
<protein>
    <submittedName>
        <fullName evidence="2">Uncharacterized protein</fullName>
    </submittedName>
</protein>
<dbReference type="OrthoDB" id="4525115at2759"/>
<feature type="compositionally biased region" description="Basic and acidic residues" evidence="1">
    <location>
        <begin position="190"/>
        <end position="199"/>
    </location>
</feature>
<evidence type="ECO:0000313" key="2">
    <source>
        <dbReference type="EMBL" id="OAA43787.1"/>
    </source>
</evidence>
<dbReference type="Proteomes" id="UP000243498">
    <property type="component" value="Unassembled WGS sequence"/>
</dbReference>